<dbReference type="Pfam" id="PF22607">
    <property type="entry name" value="FAD_binding-like"/>
    <property type="match status" value="1"/>
</dbReference>
<dbReference type="PRINTS" id="PR00420">
    <property type="entry name" value="RNGMNOXGNASE"/>
</dbReference>
<dbReference type="SUPFAM" id="SSF51905">
    <property type="entry name" value="FAD/NAD(P)-binding domain"/>
    <property type="match status" value="1"/>
</dbReference>
<accession>A0A9P4GBK3</accession>
<dbReference type="EMBL" id="ML976618">
    <property type="protein sequence ID" value="KAF1842230.1"/>
    <property type="molecule type" value="Genomic_DNA"/>
</dbReference>
<dbReference type="SUPFAM" id="SSF54373">
    <property type="entry name" value="FAD-linked reductases, C-terminal domain"/>
    <property type="match status" value="1"/>
</dbReference>
<dbReference type="Gene3D" id="3.50.50.60">
    <property type="entry name" value="FAD/NAD(P)-binding domain"/>
    <property type="match status" value="1"/>
</dbReference>
<dbReference type="GO" id="GO:0016491">
    <property type="term" value="F:oxidoreductase activity"/>
    <property type="evidence" value="ECO:0007669"/>
    <property type="project" value="UniProtKB-KW"/>
</dbReference>
<dbReference type="InterPro" id="IPR036188">
    <property type="entry name" value="FAD/NAD-bd_sf"/>
</dbReference>
<protein>
    <submittedName>
        <fullName evidence="6">FAD/NAD(P)-binding domain-containing protein</fullName>
    </submittedName>
</protein>
<name>A0A9P4GBK3_9PLEO</name>
<evidence type="ECO:0000313" key="7">
    <source>
        <dbReference type="Proteomes" id="UP000800039"/>
    </source>
</evidence>
<dbReference type="OrthoDB" id="16820at2759"/>
<dbReference type="InterPro" id="IPR053212">
    <property type="entry name" value="DHP_3-monooxygenase"/>
</dbReference>
<dbReference type="Proteomes" id="UP000800039">
    <property type="component" value="Unassembled WGS sequence"/>
</dbReference>
<keyword evidence="2" id="KW-0274">FAD</keyword>
<dbReference type="RefSeq" id="XP_040784793.1">
    <property type="nucleotide sequence ID" value="XM_040935717.1"/>
</dbReference>
<feature type="domain" description="FAD-binding" evidence="4">
    <location>
        <begin position="40"/>
        <end position="207"/>
    </location>
</feature>
<evidence type="ECO:0000256" key="1">
    <source>
        <dbReference type="ARBA" id="ARBA00022630"/>
    </source>
</evidence>
<evidence type="ECO:0000256" key="2">
    <source>
        <dbReference type="ARBA" id="ARBA00022827"/>
    </source>
</evidence>
<keyword evidence="3" id="KW-0560">Oxidoreductase</keyword>
<dbReference type="GeneID" id="63852968"/>
<dbReference type="PANTHER" id="PTHR47469">
    <property type="entry name" value="MONOOXYGENASE-LIKE"/>
    <property type="match status" value="1"/>
</dbReference>
<evidence type="ECO:0000259" key="4">
    <source>
        <dbReference type="Pfam" id="PF01494"/>
    </source>
</evidence>
<dbReference type="Gene3D" id="3.30.9.60">
    <property type="match status" value="1"/>
</dbReference>
<keyword evidence="1" id="KW-0285">Flavoprotein</keyword>
<evidence type="ECO:0000313" key="6">
    <source>
        <dbReference type="EMBL" id="KAF1842230.1"/>
    </source>
</evidence>
<dbReference type="Pfam" id="PF01494">
    <property type="entry name" value="FAD_binding_3"/>
    <property type="match status" value="1"/>
</dbReference>
<dbReference type="AlphaFoldDB" id="A0A9P4GBK3"/>
<proteinExistence type="predicted"/>
<sequence length="436" mass="47790">MPQQDVLGYSICALTGLVQVHSLFLSRDPIIAMLVAVKKDVVIIGGSISGLMHALALKSLGCNVRILESRSNEQMLARAAGLSLWPNAQSLITQYVPGVNMDSIAIRNAEMQIMNGNGTVLAEVPVREDVRTSSWAYVHGILKEACRGDVKGHGVVRFEMGKKVGSVMEHDGSVKVVYKDDDGVEFEVLTDLVVAADGARSVVRGQVFPGVKPEYAGYLAWRGCFPESETPDELKGALQGRLAMFMFDGGYILAYLTSNEYGSMKPGERVVEWCWYDPCDILSSTFTKFMTDVDGKRHNVTVPARILQPEVWKAQLARRKDVLSSLWHGIFAQSELPLLTVIQSFDNKVSAFFDGKLLLAGEAFTQIRPHLGASCDIAAMQALTLIKVLKGETSMKEWEENVAQYATQQAVRSKATGVFGMTGQWPEGFVPSYVSP</sequence>
<comment type="caution">
    <text evidence="6">The sequence shown here is derived from an EMBL/GenBank/DDBJ whole genome shotgun (WGS) entry which is preliminary data.</text>
</comment>
<dbReference type="GO" id="GO:0071949">
    <property type="term" value="F:FAD binding"/>
    <property type="evidence" value="ECO:0007669"/>
    <property type="project" value="InterPro"/>
</dbReference>
<reference evidence="6" key="1">
    <citation type="submission" date="2020-01" db="EMBL/GenBank/DDBJ databases">
        <authorList>
            <consortium name="DOE Joint Genome Institute"/>
            <person name="Haridas S."/>
            <person name="Albert R."/>
            <person name="Binder M."/>
            <person name="Bloem J."/>
            <person name="Labutti K."/>
            <person name="Salamov A."/>
            <person name="Andreopoulos B."/>
            <person name="Baker S.E."/>
            <person name="Barry K."/>
            <person name="Bills G."/>
            <person name="Bluhm B.H."/>
            <person name="Cannon C."/>
            <person name="Castanera R."/>
            <person name="Culley D.E."/>
            <person name="Daum C."/>
            <person name="Ezra D."/>
            <person name="Gonzalez J.B."/>
            <person name="Henrissat B."/>
            <person name="Kuo A."/>
            <person name="Liang C."/>
            <person name="Lipzen A."/>
            <person name="Lutzoni F."/>
            <person name="Magnuson J."/>
            <person name="Mondo S."/>
            <person name="Nolan M."/>
            <person name="Ohm R."/>
            <person name="Pangilinan J."/>
            <person name="Park H.-J."/>
            <person name="Ramirez L."/>
            <person name="Alfaro M."/>
            <person name="Sun H."/>
            <person name="Tritt A."/>
            <person name="Yoshinaga Y."/>
            <person name="Zwiers L.-H."/>
            <person name="Turgeon B.G."/>
            <person name="Goodwin S.B."/>
            <person name="Spatafora J.W."/>
            <person name="Crous P.W."/>
            <person name="Grigoriev I.V."/>
        </authorList>
    </citation>
    <scope>NUCLEOTIDE SEQUENCE</scope>
    <source>
        <strain evidence="6">CBS 394.84</strain>
    </source>
</reference>
<evidence type="ECO:0000259" key="5">
    <source>
        <dbReference type="Pfam" id="PF22607"/>
    </source>
</evidence>
<dbReference type="InterPro" id="IPR054707">
    <property type="entry name" value="DhpH_subs-bd"/>
</dbReference>
<gene>
    <name evidence="6" type="ORF">K460DRAFT_388945</name>
</gene>
<keyword evidence="7" id="KW-1185">Reference proteome</keyword>
<evidence type="ECO:0000256" key="3">
    <source>
        <dbReference type="ARBA" id="ARBA00023002"/>
    </source>
</evidence>
<dbReference type="PANTHER" id="PTHR47469:SF2">
    <property type="entry name" value="OS06G0597600 PROTEIN"/>
    <property type="match status" value="1"/>
</dbReference>
<organism evidence="6 7">
    <name type="scientific">Cucurbitaria berberidis CBS 394.84</name>
    <dbReference type="NCBI Taxonomy" id="1168544"/>
    <lineage>
        <taxon>Eukaryota</taxon>
        <taxon>Fungi</taxon>
        <taxon>Dikarya</taxon>
        <taxon>Ascomycota</taxon>
        <taxon>Pezizomycotina</taxon>
        <taxon>Dothideomycetes</taxon>
        <taxon>Pleosporomycetidae</taxon>
        <taxon>Pleosporales</taxon>
        <taxon>Pleosporineae</taxon>
        <taxon>Cucurbitariaceae</taxon>
        <taxon>Cucurbitaria</taxon>
    </lineage>
</organism>
<feature type="domain" description="2,6-dihydroxypyridine 3-monooxygenase substrate binding" evidence="5">
    <location>
        <begin position="215"/>
        <end position="343"/>
    </location>
</feature>
<dbReference type="InterPro" id="IPR002938">
    <property type="entry name" value="FAD-bd"/>
</dbReference>